<dbReference type="RefSeq" id="WP_169362485.1">
    <property type="nucleotide sequence ID" value="NZ_JAAVJL010000001.1"/>
</dbReference>
<accession>A0ABX1LMU6</accession>
<organism evidence="1 2">
    <name type="scientific">Pseudanabaena yagii GIHE-NHR1</name>
    <dbReference type="NCBI Taxonomy" id="2722753"/>
    <lineage>
        <taxon>Bacteria</taxon>
        <taxon>Bacillati</taxon>
        <taxon>Cyanobacteriota</taxon>
        <taxon>Cyanophyceae</taxon>
        <taxon>Pseudanabaenales</taxon>
        <taxon>Pseudanabaenaceae</taxon>
        <taxon>Pseudanabaena</taxon>
        <taxon>Pseudanabaena yagii</taxon>
    </lineage>
</organism>
<proteinExistence type="predicted"/>
<evidence type="ECO:0000313" key="2">
    <source>
        <dbReference type="Proteomes" id="UP000738376"/>
    </source>
</evidence>
<dbReference type="Proteomes" id="UP000738376">
    <property type="component" value="Unassembled WGS sequence"/>
</dbReference>
<sequence>MNSQNLPEEGRFTLVTFPETQKILELVWWTEKGAFQGLFYYDNDPLTLYNGREFIEISASGGSLSRTSQPKKVKSIPCTQLVRDIVKRPAYFPEYFKNYSDLDGKFSLNLTISSNIAEADCPAEYFSIEKDCYNFNFEDKSCSYSYWVYTDTSI</sequence>
<gene>
    <name evidence="1" type="ORF">HC246_05315</name>
</gene>
<evidence type="ECO:0000313" key="1">
    <source>
        <dbReference type="EMBL" id="NMF57455.1"/>
    </source>
</evidence>
<protein>
    <submittedName>
        <fullName evidence="1">Uncharacterized protein</fullName>
    </submittedName>
</protein>
<comment type="caution">
    <text evidence="1">The sequence shown here is derived from an EMBL/GenBank/DDBJ whole genome shotgun (WGS) entry which is preliminary data.</text>
</comment>
<name>A0ABX1LMU6_9CYAN</name>
<dbReference type="EMBL" id="JAAVJL010000001">
    <property type="protein sequence ID" value="NMF57455.1"/>
    <property type="molecule type" value="Genomic_DNA"/>
</dbReference>
<reference evidence="1 2" key="1">
    <citation type="submission" date="2020-03" db="EMBL/GenBank/DDBJ databases">
        <title>Draft Genome Sequence of 2-Methylisoborneol Producing Pseudanabaena yagii Strain GIHE-NHR1 Isolated from North Han River in South Korea.</title>
        <authorList>
            <person name="Jeong J."/>
        </authorList>
    </citation>
    <scope>NUCLEOTIDE SEQUENCE [LARGE SCALE GENOMIC DNA]</scope>
    <source>
        <strain evidence="1 2">GIHE-NHR1</strain>
    </source>
</reference>
<keyword evidence="2" id="KW-1185">Reference proteome</keyword>